<dbReference type="Proteomes" id="UP000318050">
    <property type="component" value="Unassembled WGS sequence"/>
</dbReference>
<organism evidence="1 2">
    <name type="scientific">Nitrospirillum amazonense</name>
    <dbReference type="NCBI Taxonomy" id="28077"/>
    <lineage>
        <taxon>Bacteria</taxon>
        <taxon>Pseudomonadati</taxon>
        <taxon>Pseudomonadota</taxon>
        <taxon>Alphaproteobacteria</taxon>
        <taxon>Rhodospirillales</taxon>
        <taxon>Azospirillaceae</taxon>
        <taxon>Nitrospirillum</taxon>
    </lineage>
</organism>
<evidence type="ECO:0000313" key="2">
    <source>
        <dbReference type="Proteomes" id="UP000318050"/>
    </source>
</evidence>
<protein>
    <submittedName>
        <fullName evidence="1">Uncharacterized protein</fullName>
    </submittedName>
</protein>
<evidence type="ECO:0000313" key="1">
    <source>
        <dbReference type="EMBL" id="TWB58681.1"/>
    </source>
</evidence>
<sequence length="83" mass="8927">MSDTDTLTPAADAPAVTENTYTARPDLDQVVAAQFTAAAGLDQWLDTHIRNTAYSRDGTVWNRIFAGVTLIKDALATIDSKEA</sequence>
<reference evidence="1 2" key="1">
    <citation type="submission" date="2019-06" db="EMBL/GenBank/DDBJ databases">
        <title>Genomic Encyclopedia of Type Strains, Phase IV (KMG-V): Genome sequencing to study the core and pangenomes of soil and plant-associated prokaryotes.</title>
        <authorList>
            <person name="Whitman W."/>
        </authorList>
    </citation>
    <scope>NUCLEOTIDE SEQUENCE [LARGE SCALE GENOMIC DNA]</scope>
    <source>
        <strain evidence="1 2">BR 11140</strain>
    </source>
</reference>
<comment type="caution">
    <text evidence="1">The sequence shown here is derived from an EMBL/GenBank/DDBJ whole genome shotgun (WGS) entry which is preliminary data.</text>
</comment>
<dbReference type="EMBL" id="VITT01000009">
    <property type="protein sequence ID" value="TWB58681.1"/>
    <property type="molecule type" value="Genomic_DNA"/>
</dbReference>
<gene>
    <name evidence="1" type="ORF">FBZ92_109174</name>
</gene>
<name>A0A560IK64_9PROT</name>
<dbReference type="AlphaFoldDB" id="A0A560IK64"/>
<proteinExistence type="predicted"/>
<accession>A0A560IK64</accession>